<sequence length="76" mass="8543">MAVLHKASLVNLFYEGLVHGEKFPREKTGFCEALQILPSVVRVYFAEDHHSIDEQRSFPDPAANESIGKKKTKGND</sequence>
<feature type="region of interest" description="Disordered" evidence="1">
    <location>
        <begin position="54"/>
        <end position="76"/>
    </location>
</feature>
<name>A0AAN7QZU0_TRANT</name>
<gene>
    <name evidence="2" type="ORF">SAY86_007075</name>
</gene>
<dbReference type="EMBL" id="JAXQNO010000015">
    <property type="protein sequence ID" value="KAK4782701.1"/>
    <property type="molecule type" value="Genomic_DNA"/>
</dbReference>
<protein>
    <submittedName>
        <fullName evidence="2">Uncharacterized protein</fullName>
    </submittedName>
</protein>
<evidence type="ECO:0000256" key="1">
    <source>
        <dbReference type="SAM" id="MobiDB-lite"/>
    </source>
</evidence>
<dbReference type="Proteomes" id="UP001346149">
    <property type="component" value="Unassembled WGS sequence"/>
</dbReference>
<keyword evidence="3" id="KW-1185">Reference proteome</keyword>
<comment type="caution">
    <text evidence="2">The sequence shown here is derived from an EMBL/GenBank/DDBJ whole genome shotgun (WGS) entry which is preliminary data.</text>
</comment>
<proteinExistence type="predicted"/>
<accession>A0AAN7QZU0</accession>
<dbReference type="AlphaFoldDB" id="A0AAN7QZU0"/>
<evidence type="ECO:0000313" key="2">
    <source>
        <dbReference type="EMBL" id="KAK4782701.1"/>
    </source>
</evidence>
<reference evidence="2 3" key="1">
    <citation type="journal article" date="2023" name="Hortic Res">
        <title>Pangenome of water caltrop reveals structural variations and asymmetric subgenome divergence after allopolyploidization.</title>
        <authorList>
            <person name="Zhang X."/>
            <person name="Chen Y."/>
            <person name="Wang L."/>
            <person name="Yuan Y."/>
            <person name="Fang M."/>
            <person name="Shi L."/>
            <person name="Lu R."/>
            <person name="Comes H.P."/>
            <person name="Ma Y."/>
            <person name="Chen Y."/>
            <person name="Huang G."/>
            <person name="Zhou Y."/>
            <person name="Zheng Z."/>
            <person name="Qiu Y."/>
        </authorList>
    </citation>
    <scope>NUCLEOTIDE SEQUENCE [LARGE SCALE GENOMIC DNA]</scope>
    <source>
        <strain evidence="2">F231</strain>
    </source>
</reference>
<organism evidence="2 3">
    <name type="scientific">Trapa natans</name>
    <name type="common">Water chestnut</name>
    <dbReference type="NCBI Taxonomy" id="22666"/>
    <lineage>
        <taxon>Eukaryota</taxon>
        <taxon>Viridiplantae</taxon>
        <taxon>Streptophyta</taxon>
        <taxon>Embryophyta</taxon>
        <taxon>Tracheophyta</taxon>
        <taxon>Spermatophyta</taxon>
        <taxon>Magnoliopsida</taxon>
        <taxon>eudicotyledons</taxon>
        <taxon>Gunneridae</taxon>
        <taxon>Pentapetalae</taxon>
        <taxon>rosids</taxon>
        <taxon>malvids</taxon>
        <taxon>Myrtales</taxon>
        <taxon>Lythraceae</taxon>
        <taxon>Trapa</taxon>
    </lineage>
</organism>
<evidence type="ECO:0000313" key="3">
    <source>
        <dbReference type="Proteomes" id="UP001346149"/>
    </source>
</evidence>